<dbReference type="Pfam" id="PF12730">
    <property type="entry name" value="ABC2_membrane_4"/>
    <property type="match status" value="1"/>
</dbReference>
<dbReference type="RefSeq" id="WP_068564323.1">
    <property type="nucleotide sequence ID" value="NZ_FNLF01000002.1"/>
</dbReference>
<dbReference type="STRING" id="47312.SAMN04489765_4134"/>
<keyword evidence="1" id="KW-0472">Membrane</keyword>
<dbReference type="OrthoDB" id="3294220at2"/>
<dbReference type="EMBL" id="FNLF01000002">
    <property type="protein sequence ID" value="SDR24145.1"/>
    <property type="molecule type" value="Genomic_DNA"/>
</dbReference>
<feature type="transmembrane region" description="Helical" evidence="1">
    <location>
        <begin position="57"/>
        <end position="78"/>
    </location>
</feature>
<accession>A0A1H1HFF8</accession>
<reference evidence="3" key="1">
    <citation type="submission" date="2016-10" db="EMBL/GenBank/DDBJ databases">
        <authorList>
            <person name="Varghese N."/>
            <person name="Submissions S."/>
        </authorList>
    </citation>
    <scope>NUCLEOTIDE SEQUENCE [LARGE SCALE GENOMIC DNA]</scope>
    <source>
        <strain evidence="3">DSM 44142</strain>
    </source>
</reference>
<dbReference type="Proteomes" id="UP000183053">
    <property type="component" value="Unassembled WGS sequence"/>
</dbReference>
<keyword evidence="1" id="KW-1133">Transmembrane helix</keyword>
<feature type="transmembrane region" description="Helical" evidence="1">
    <location>
        <begin position="171"/>
        <end position="197"/>
    </location>
</feature>
<evidence type="ECO:0000256" key="1">
    <source>
        <dbReference type="SAM" id="Phobius"/>
    </source>
</evidence>
<sequence>MNLGAAARATRAELLKLASLPAVWAGSVLALVVAPVVTYISAPSSSSPNRDLGYQELAFGVVGAIVVGVVAVSSEYSSEGDNGDTSQISTTLAAQPNRYAVFVAKGIAVAVLVALLAVVSSLVTLTVASTVSPAFEGGAPGRVLGVVVYWILMAELACVITWITRNGVLPLIVLVLNTSVVTVTYLLSRIVAAGSFFPDMAGMRMFLRDVDSKVALSPAAGGAVMAAWVVVIGVVAVSVFARRDA</sequence>
<dbReference type="AlphaFoldDB" id="A0A1H1HFF8"/>
<evidence type="ECO:0000313" key="3">
    <source>
        <dbReference type="Proteomes" id="UP000183053"/>
    </source>
</evidence>
<feature type="transmembrane region" description="Helical" evidence="1">
    <location>
        <begin position="217"/>
        <end position="241"/>
    </location>
</feature>
<evidence type="ECO:0000313" key="2">
    <source>
        <dbReference type="EMBL" id="SDR24145.1"/>
    </source>
</evidence>
<gene>
    <name evidence="2" type="ORF">SAMN04489765_4134</name>
</gene>
<keyword evidence="3" id="KW-1185">Reference proteome</keyword>
<feature type="transmembrane region" description="Helical" evidence="1">
    <location>
        <begin position="99"/>
        <end position="123"/>
    </location>
</feature>
<feature type="transmembrane region" description="Helical" evidence="1">
    <location>
        <begin position="143"/>
        <end position="164"/>
    </location>
</feature>
<protein>
    <submittedName>
        <fullName evidence="2">ABC-2 family transporter protein</fullName>
    </submittedName>
</protein>
<keyword evidence="1" id="KW-0812">Transmembrane</keyword>
<feature type="transmembrane region" description="Helical" evidence="1">
    <location>
        <begin position="21"/>
        <end position="42"/>
    </location>
</feature>
<organism evidence="2 3">
    <name type="scientific">Tsukamurella pulmonis</name>
    <dbReference type="NCBI Taxonomy" id="47312"/>
    <lineage>
        <taxon>Bacteria</taxon>
        <taxon>Bacillati</taxon>
        <taxon>Actinomycetota</taxon>
        <taxon>Actinomycetes</taxon>
        <taxon>Mycobacteriales</taxon>
        <taxon>Tsukamurellaceae</taxon>
        <taxon>Tsukamurella</taxon>
    </lineage>
</organism>
<name>A0A1H1HFF8_9ACTN</name>
<proteinExistence type="predicted"/>